<dbReference type="PROSITE" id="PS50097">
    <property type="entry name" value="BTB"/>
    <property type="match status" value="1"/>
</dbReference>
<organism evidence="2 3">
    <name type="scientific">Mycena metata</name>
    <dbReference type="NCBI Taxonomy" id="1033252"/>
    <lineage>
        <taxon>Eukaryota</taxon>
        <taxon>Fungi</taxon>
        <taxon>Dikarya</taxon>
        <taxon>Basidiomycota</taxon>
        <taxon>Agaricomycotina</taxon>
        <taxon>Agaricomycetes</taxon>
        <taxon>Agaricomycetidae</taxon>
        <taxon>Agaricales</taxon>
        <taxon>Marasmiineae</taxon>
        <taxon>Mycenaceae</taxon>
        <taxon>Mycena</taxon>
    </lineage>
</organism>
<dbReference type="SMART" id="SM00225">
    <property type="entry name" value="BTB"/>
    <property type="match status" value="1"/>
</dbReference>
<dbReference type="AlphaFoldDB" id="A0AAD7MWV6"/>
<dbReference type="Pfam" id="PF00651">
    <property type="entry name" value="BTB"/>
    <property type="match status" value="1"/>
</dbReference>
<dbReference type="InterPro" id="IPR011333">
    <property type="entry name" value="SKP1/BTB/POZ_sf"/>
</dbReference>
<evidence type="ECO:0000259" key="1">
    <source>
        <dbReference type="PROSITE" id="PS50097"/>
    </source>
</evidence>
<evidence type="ECO:0000313" key="2">
    <source>
        <dbReference type="EMBL" id="KAJ7735773.1"/>
    </source>
</evidence>
<keyword evidence="3" id="KW-1185">Reference proteome</keyword>
<dbReference type="InterPro" id="IPR000210">
    <property type="entry name" value="BTB/POZ_dom"/>
</dbReference>
<dbReference type="SUPFAM" id="SSF54695">
    <property type="entry name" value="POZ domain"/>
    <property type="match status" value="1"/>
</dbReference>
<dbReference type="CDD" id="cd18186">
    <property type="entry name" value="BTB_POZ_ZBTB_KLHL-like"/>
    <property type="match status" value="1"/>
</dbReference>
<dbReference type="EMBL" id="JARKIB010000125">
    <property type="protein sequence ID" value="KAJ7735773.1"/>
    <property type="molecule type" value="Genomic_DNA"/>
</dbReference>
<accession>A0AAD7MWV6</accession>
<dbReference type="Proteomes" id="UP001215598">
    <property type="component" value="Unassembled WGS sequence"/>
</dbReference>
<proteinExistence type="predicted"/>
<feature type="domain" description="BTB" evidence="1">
    <location>
        <begin position="33"/>
        <end position="97"/>
    </location>
</feature>
<protein>
    <recommendedName>
        <fullName evidence="1">BTB domain-containing protein</fullName>
    </recommendedName>
</protein>
<sequence>MSDALPSTKRRGTEPDSSVPLPLVRSKIWKPYGDIILQAESTQFRVNRDLLAGQSPVFRDMLSFPQPPNEPTIEGCPIVHVSDTAKDWELFLEVLYNPFQSTVSRPYAVVASMLRLGRKYDMRAPKDDALRRIRAEFPNVLEAYDSCDNELTTIDHEDGVYSHLLNLLYECGVYSAIPMVGMACLSQFSLETLAVTVERDTVVTLAFALERILEFQREKSLSWLHGDAVIPDEACKFPKSCIKQQLELNHLITGREKYPFHTSYTIEQWEDEWEGEFCDMCETAAKEFYAARRREGWDLLPTFFRAPEVGGFERPRLVFLMPAIEIVSVICRGRPSPQRFTLLLLSCWNWYRVT</sequence>
<comment type="caution">
    <text evidence="2">The sequence shown here is derived from an EMBL/GenBank/DDBJ whole genome shotgun (WGS) entry which is preliminary data.</text>
</comment>
<evidence type="ECO:0000313" key="3">
    <source>
        <dbReference type="Proteomes" id="UP001215598"/>
    </source>
</evidence>
<gene>
    <name evidence="2" type="ORF">B0H16DRAFT_1695591</name>
</gene>
<reference evidence="2" key="1">
    <citation type="submission" date="2023-03" db="EMBL/GenBank/DDBJ databases">
        <title>Massive genome expansion in bonnet fungi (Mycena s.s.) driven by repeated elements and novel gene families across ecological guilds.</title>
        <authorList>
            <consortium name="Lawrence Berkeley National Laboratory"/>
            <person name="Harder C.B."/>
            <person name="Miyauchi S."/>
            <person name="Viragh M."/>
            <person name="Kuo A."/>
            <person name="Thoen E."/>
            <person name="Andreopoulos B."/>
            <person name="Lu D."/>
            <person name="Skrede I."/>
            <person name="Drula E."/>
            <person name="Henrissat B."/>
            <person name="Morin E."/>
            <person name="Kohler A."/>
            <person name="Barry K."/>
            <person name="LaButti K."/>
            <person name="Morin E."/>
            <person name="Salamov A."/>
            <person name="Lipzen A."/>
            <person name="Mereny Z."/>
            <person name="Hegedus B."/>
            <person name="Baldrian P."/>
            <person name="Stursova M."/>
            <person name="Weitz H."/>
            <person name="Taylor A."/>
            <person name="Grigoriev I.V."/>
            <person name="Nagy L.G."/>
            <person name="Martin F."/>
            <person name="Kauserud H."/>
        </authorList>
    </citation>
    <scope>NUCLEOTIDE SEQUENCE</scope>
    <source>
        <strain evidence="2">CBHHK182m</strain>
    </source>
</reference>
<dbReference type="Gene3D" id="3.30.710.10">
    <property type="entry name" value="Potassium Channel Kv1.1, Chain A"/>
    <property type="match status" value="1"/>
</dbReference>
<name>A0AAD7MWV6_9AGAR</name>